<dbReference type="Pfam" id="PF00766">
    <property type="entry name" value="ETF_alpha"/>
    <property type="match status" value="1"/>
</dbReference>
<dbReference type="PANTHER" id="PTHR43153">
    <property type="entry name" value="ELECTRON TRANSFER FLAVOPROTEIN ALPHA"/>
    <property type="match status" value="1"/>
</dbReference>
<dbReference type="SUPFAM" id="SSF52467">
    <property type="entry name" value="DHS-like NAD/FAD-binding domain"/>
    <property type="match status" value="1"/>
</dbReference>
<evidence type="ECO:0000313" key="12">
    <source>
        <dbReference type="Proteomes" id="UP000576480"/>
    </source>
</evidence>
<dbReference type="Gene3D" id="3.40.50.1220">
    <property type="entry name" value="TPP-binding domain"/>
    <property type="match status" value="1"/>
</dbReference>
<comment type="subunit">
    <text evidence="2">Heterodimer of an alpha and a beta subunit.</text>
</comment>
<keyword evidence="3" id="KW-0813">Transport</keyword>
<feature type="region of interest" description="Disordered" evidence="9">
    <location>
        <begin position="1"/>
        <end position="39"/>
    </location>
</feature>
<feature type="non-terminal residue" evidence="11">
    <location>
        <position position="1"/>
    </location>
</feature>
<feature type="binding site" evidence="8">
    <location>
        <begin position="315"/>
        <end position="322"/>
    </location>
    <ligand>
        <name>FAD</name>
        <dbReference type="ChEBI" id="CHEBI:57692"/>
    </ligand>
</feature>
<feature type="binding site" evidence="8">
    <location>
        <position position="259"/>
    </location>
    <ligand>
        <name>FAD</name>
        <dbReference type="ChEBI" id="CHEBI:57692"/>
    </ligand>
</feature>
<evidence type="ECO:0000256" key="6">
    <source>
        <dbReference type="ARBA" id="ARBA00022982"/>
    </source>
</evidence>
<comment type="caution">
    <text evidence="11">The sequence shown here is derived from an EMBL/GenBank/DDBJ whole genome shotgun (WGS) entry which is preliminary data.</text>
</comment>
<reference evidence="11 12" key="1">
    <citation type="journal article" date="2020" name="Front. Microbiol.">
        <title>Single-cell genomics of novel Actinobacteria with the Wood-Ljungdahl pathway discovered in a serpentinizing system.</title>
        <authorList>
            <person name="Merino N."/>
            <person name="Kawai M."/>
            <person name="Boyd E.S."/>
            <person name="Colman D.R."/>
            <person name="McGlynn S.E."/>
            <person name="Nealson K.H."/>
            <person name="Kurokawa K."/>
            <person name="Hongoh Y."/>
        </authorList>
    </citation>
    <scope>NUCLEOTIDE SEQUENCE [LARGE SCALE GENOMIC DNA]</scope>
    <source>
        <strain evidence="11 12">S43</strain>
    </source>
</reference>
<dbReference type="InterPro" id="IPR014729">
    <property type="entry name" value="Rossmann-like_a/b/a_fold"/>
</dbReference>
<dbReference type="InterPro" id="IPR033947">
    <property type="entry name" value="ETF_alpha_N"/>
</dbReference>
<dbReference type="Gene3D" id="3.40.50.620">
    <property type="entry name" value="HUPs"/>
    <property type="match status" value="1"/>
</dbReference>
<accession>A0A6V8PWH1</accession>
<dbReference type="EMBL" id="BLSB01000102">
    <property type="protein sequence ID" value="GFP35426.1"/>
    <property type="molecule type" value="Genomic_DNA"/>
</dbReference>
<evidence type="ECO:0000256" key="5">
    <source>
        <dbReference type="ARBA" id="ARBA00022827"/>
    </source>
</evidence>
<dbReference type="PROSITE" id="PS00696">
    <property type="entry name" value="ETF_ALPHA"/>
    <property type="match status" value="1"/>
</dbReference>
<evidence type="ECO:0000256" key="1">
    <source>
        <dbReference type="ARBA" id="ARBA00005817"/>
    </source>
</evidence>
<dbReference type="InterPro" id="IPR029035">
    <property type="entry name" value="DHS-like_NAD/FAD-binding_dom"/>
</dbReference>
<organism evidence="11 12">
    <name type="scientific">Candidatus Hakubella thermalkaliphila</name>
    <dbReference type="NCBI Taxonomy" id="2754717"/>
    <lineage>
        <taxon>Bacteria</taxon>
        <taxon>Bacillati</taxon>
        <taxon>Actinomycetota</taxon>
        <taxon>Actinomycetota incertae sedis</taxon>
        <taxon>Candidatus Hakubellales</taxon>
        <taxon>Candidatus Hakubellaceae</taxon>
        <taxon>Candidatus Hakubella</taxon>
    </lineage>
</organism>
<dbReference type="GO" id="GO:0033539">
    <property type="term" value="P:fatty acid beta-oxidation using acyl-CoA dehydrogenase"/>
    <property type="evidence" value="ECO:0007669"/>
    <property type="project" value="TreeGrafter"/>
</dbReference>
<evidence type="ECO:0000256" key="8">
    <source>
        <dbReference type="PIRSR" id="PIRSR000089-1"/>
    </source>
</evidence>
<evidence type="ECO:0000256" key="7">
    <source>
        <dbReference type="ARBA" id="ARBA00025649"/>
    </source>
</evidence>
<keyword evidence="4" id="KW-0285">Flavoprotein</keyword>
<name>A0A6V8PWH1_9ACTN</name>
<evidence type="ECO:0000259" key="10">
    <source>
        <dbReference type="SMART" id="SM00893"/>
    </source>
</evidence>
<feature type="binding site" evidence="8">
    <location>
        <position position="336"/>
    </location>
    <ligand>
        <name>FAD</name>
        <dbReference type="ChEBI" id="CHEBI:57692"/>
    </ligand>
</feature>
<feature type="compositionally biased region" description="Polar residues" evidence="9">
    <location>
        <begin position="14"/>
        <end position="29"/>
    </location>
</feature>
<comment type="similarity">
    <text evidence="1">Belongs to the ETF alpha-subunit/FixB family.</text>
</comment>
<evidence type="ECO:0000256" key="9">
    <source>
        <dbReference type="SAM" id="MobiDB-lite"/>
    </source>
</evidence>
<evidence type="ECO:0000256" key="3">
    <source>
        <dbReference type="ARBA" id="ARBA00022448"/>
    </source>
</evidence>
<comment type="function">
    <text evidence="7">The electron transfer flavoprotein serves as a specific electron acceptor for other dehydrogenases. It transfers the electrons to the main respiratory chain via ETF-ubiquinone oxidoreductase (ETF dehydrogenase).</text>
</comment>
<evidence type="ECO:0000256" key="2">
    <source>
        <dbReference type="ARBA" id="ARBA00011355"/>
    </source>
</evidence>
<keyword evidence="6" id="KW-0249">Electron transport</keyword>
<dbReference type="Proteomes" id="UP000576480">
    <property type="component" value="Unassembled WGS sequence"/>
</dbReference>
<dbReference type="CDD" id="cd01715">
    <property type="entry name" value="ETF_alpha"/>
    <property type="match status" value="1"/>
</dbReference>
<proteinExistence type="inferred from homology"/>
<sequence length="378" mass="40848">DQVAGPSDRDEHTLSNGSIEELCLSQNDSQNEKVDGPGPSQSRGIWVFLEQTGGQVAPVSFELLGAGCRLADALGVDLAGVLLGHNIAPIASEAIVYGADIVYVIDDPILENYRTKPYMQSVVSVVRKYRPEIMLIGASTLGRDLAGAVATELRTGLTADCTGLEVDPETRLLHATRPTFGGNLMATILCPEKRPQMATVRPRVMDIPPRDPSRRGRIILEKLEVREEDIGTKLLEFISDEKIEEANLEYAEVIVSGGRGMGGPENFHLLRELAQLLGGEVGASRAPVEAGWVDVSHQVGQTGKTVRPKLYIAVGISGAIQHLVGMQSSDVIVAINKDPHAPIFNVATYGIVGDLFQIVPALVKELRERLPQQEQLQD</sequence>
<dbReference type="AlphaFoldDB" id="A0A6V8PWH1"/>
<dbReference type="InterPro" id="IPR001308">
    <property type="entry name" value="ETF_a/FixB"/>
</dbReference>
<dbReference type="InterPro" id="IPR014730">
    <property type="entry name" value="ETF_a/b_N"/>
</dbReference>
<dbReference type="GO" id="GO:0009055">
    <property type="term" value="F:electron transfer activity"/>
    <property type="evidence" value="ECO:0007669"/>
    <property type="project" value="InterPro"/>
</dbReference>
<dbReference type="Pfam" id="PF01012">
    <property type="entry name" value="ETF"/>
    <property type="match status" value="1"/>
</dbReference>
<comment type="cofactor">
    <cofactor evidence="8">
        <name>FAD</name>
        <dbReference type="ChEBI" id="CHEBI:57692"/>
    </cofactor>
    <text evidence="8">Binds 1 FAD per dimer.</text>
</comment>
<feature type="domain" description="Electron transfer flavoprotein alpha/beta-subunit N-terminal" evidence="10">
    <location>
        <begin position="45"/>
        <end position="234"/>
    </location>
</feature>
<dbReference type="FunFam" id="3.40.50.1220:FF:000001">
    <property type="entry name" value="Electron transfer flavoprotein, alpha subunit"/>
    <property type="match status" value="1"/>
</dbReference>
<dbReference type="GO" id="GO:0050660">
    <property type="term" value="F:flavin adenine dinucleotide binding"/>
    <property type="evidence" value="ECO:0007669"/>
    <property type="project" value="InterPro"/>
</dbReference>
<gene>
    <name evidence="11" type="ORF">HKBW3S43_01218</name>
</gene>
<keyword evidence="5 8" id="KW-0274">FAD</keyword>
<evidence type="ECO:0000256" key="4">
    <source>
        <dbReference type="ARBA" id="ARBA00022630"/>
    </source>
</evidence>
<evidence type="ECO:0000313" key="11">
    <source>
        <dbReference type="EMBL" id="GFP35426.1"/>
    </source>
</evidence>
<protein>
    <submittedName>
        <fullName evidence="11">Electron transfer flavoprotein alpha subunit</fullName>
    </submittedName>
</protein>
<dbReference type="PANTHER" id="PTHR43153:SF1">
    <property type="entry name" value="ELECTRON TRANSFER FLAVOPROTEIN SUBUNIT ALPHA, MITOCHONDRIAL"/>
    <property type="match status" value="1"/>
</dbReference>
<dbReference type="PIRSF" id="PIRSF000089">
    <property type="entry name" value="Electra_flavoP_a"/>
    <property type="match status" value="1"/>
</dbReference>
<dbReference type="SUPFAM" id="SSF52402">
    <property type="entry name" value="Adenine nucleotide alpha hydrolases-like"/>
    <property type="match status" value="1"/>
</dbReference>
<feature type="binding site" evidence="8">
    <location>
        <begin position="298"/>
        <end position="302"/>
    </location>
    <ligand>
        <name>FAD</name>
        <dbReference type="ChEBI" id="CHEBI:57692"/>
    </ligand>
</feature>
<dbReference type="InterPro" id="IPR018206">
    <property type="entry name" value="ETF_asu_C_CS"/>
</dbReference>
<feature type="binding site" evidence="8">
    <location>
        <begin position="284"/>
        <end position="285"/>
    </location>
    <ligand>
        <name>FAD</name>
        <dbReference type="ChEBI" id="CHEBI:57692"/>
    </ligand>
</feature>
<dbReference type="SMART" id="SM00893">
    <property type="entry name" value="ETF"/>
    <property type="match status" value="1"/>
</dbReference>
<dbReference type="InterPro" id="IPR014731">
    <property type="entry name" value="ETF_asu_C"/>
</dbReference>